<reference evidence="2" key="1">
    <citation type="submission" date="2023-05" db="EMBL/GenBank/DDBJ databases">
        <title>Nepenthes gracilis genome sequencing.</title>
        <authorList>
            <person name="Fukushima K."/>
        </authorList>
    </citation>
    <scope>NUCLEOTIDE SEQUENCE</scope>
    <source>
        <strain evidence="2">SING2019-196</strain>
    </source>
</reference>
<organism evidence="2 3">
    <name type="scientific">Nepenthes gracilis</name>
    <name type="common">Slender pitcher plant</name>
    <dbReference type="NCBI Taxonomy" id="150966"/>
    <lineage>
        <taxon>Eukaryota</taxon>
        <taxon>Viridiplantae</taxon>
        <taxon>Streptophyta</taxon>
        <taxon>Embryophyta</taxon>
        <taxon>Tracheophyta</taxon>
        <taxon>Spermatophyta</taxon>
        <taxon>Magnoliopsida</taxon>
        <taxon>eudicotyledons</taxon>
        <taxon>Gunneridae</taxon>
        <taxon>Pentapetalae</taxon>
        <taxon>Caryophyllales</taxon>
        <taxon>Nepenthaceae</taxon>
        <taxon>Nepenthes</taxon>
    </lineage>
</organism>
<dbReference type="AlphaFoldDB" id="A0AAD3XRV8"/>
<dbReference type="Proteomes" id="UP001279734">
    <property type="component" value="Unassembled WGS sequence"/>
</dbReference>
<accession>A0AAD3XRV8</accession>
<evidence type="ECO:0000313" key="3">
    <source>
        <dbReference type="Proteomes" id="UP001279734"/>
    </source>
</evidence>
<dbReference type="EMBL" id="BSYO01000015">
    <property type="protein sequence ID" value="GMH15267.1"/>
    <property type="molecule type" value="Genomic_DNA"/>
</dbReference>
<feature type="domain" description="EDR1/CTR1/ARMC3-like peptidase-like" evidence="1">
    <location>
        <begin position="144"/>
        <end position="190"/>
    </location>
</feature>
<evidence type="ECO:0000313" key="2">
    <source>
        <dbReference type="EMBL" id="GMH15267.1"/>
    </source>
</evidence>
<name>A0AAD3XRV8_NEPGR</name>
<keyword evidence="3" id="KW-1185">Reference proteome</keyword>
<proteinExistence type="predicted"/>
<protein>
    <recommendedName>
        <fullName evidence="1">EDR1/CTR1/ARMC3-like peptidase-like domain-containing protein</fullName>
    </recommendedName>
</protein>
<dbReference type="Pfam" id="PF14381">
    <property type="entry name" value="EDR1_CTR1_ARMC3_pept"/>
    <property type="match status" value="1"/>
</dbReference>
<sequence>MDSDFLSRHQADFVVAVNDSLKFRPNLSGHISEDPSSRKRCSLASTSESSAITSRTHLSSTSRTVLQLSEYTNLVPFPVNRTDRTGCSHFYSLPVRISCLVIDVDGLVQTMAQLASIAAPLTLQFLTDRLSDKKTIPPLRDKTADGINLPCMLMKGSLYTGTDDGEEHLNKMDNGSEYIIDLRGVPGTLIPAAVPSKLLLDSALGAGGFSGSSGSTNKLKLGLHKVTRAQEVLPDVNEIPKAHKSSLEEALPVGFHRSRWEEAIPVGFQPKHHSDNNKAENSEHKFEKLIPSAHIPTEASPSSVEGVLLAHEQKELLEPVLTKKKANVELRTSCNSTKYWSNNALTLRPPTGVHPLDVFGCDDTLKHAVLESTRPQWEPVQHIVNYELCSESKIEGLELTATAVSRVSPNESPSVAIIPSVTNASN</sequence>
<comment type="caution">
    <text evidence="2">The sequence shown here is derived from an EMBL/GenBank/DDBJ whole genome shotgun (WGS) entry which is preliminary data.</text>
</comment>
<gene>
    <name evidence="2" type="ORF">Nepgr_017108</name>
</gene>
<evidence type="ECO:0000259" key="1">
    <source>
        <dbReference type="Pfam" id="PF14381"/>
    </source>
</evidence>
<dbReference type="InterPro" id="IPR055164">
    <property type="entry name" value="EDR1/CTR1/ARMC3-like_pept-like"/>
</dbReference>